<evidence type="ECO:0000313" key="5">
    <source>
        <dbReference type="EMBL" id="KAG6435635.1"/>
    </source>
</evidence>
<dbReference type="AlphaFoldDB" id="A0A8X8YT19"/>
<sequence length="188" mass="21274">MDENKFLDQFIEVEIEAEKLLLGRHELVDIDRMRNGNREALTALRKRAKTTKTSVPSPFESLMKDIDPRPLVNEVCATCGHHNARESTLLMFPGTDTFATIPFHAAHTILEEDQARLDFDSKKLQSYVKEQSLILSEKGALSDRIGPGVLKSLVALTDKPKRDQCKILHEDGQKHARARKTVTREASR</sequence>
<comment type="subcellular location">
    <subcellularLocation>
        <location evidence="1">Cytoplasm</location>
    </subcellularLocation>
</comment>
<dbReference type="EMBL" id="PNBA02000001">
    <property type="protein sequence ID" value="KAG6435635.1"/>
    <property type="molecule type" value="Genomic_DNA"/>
</dbReference>
<keyword evidence="2" id="KW-0963">Cytoplasm</keyword>
<dbReference type="InterPro" id="IPR030482">
    <property type="entry name" value="PDRG1"/>
</dbReference>
<evidence type="ECO:0000256" key="4">
    <source>
        <dbReference type="SAM" id="MobiDB-lite"/>
    </source>
</evidence>
<gene>
    <name evidence="5" type="ORF">SASPL_100509</name>
</gene>
<dbReference type="PANTHER" id="PTHR21162">
    <property type="entry name" value="P53 AND DNA DAMAGE-REGULATED PROTEIN"/>
    <property type="match status" value="1"/>
</dbReference>
<evidence type="ECO:0000256" key="3">
    <source>
        <dbReference type="ARBA" id="ARBA00023186"/>
    </source>
</evidence>
<evidence type="ECO:0000256" key="2">
    <source>
        <dbReference type="ARBA" id="ARBA00022490"/>
    </source>
</evidence>
<evidence type="ECO:0000313" key="6">
    <source>
        <dbReference type="Proteomes" id="UP000298416"/>
    </source>
</evidence>
<proteinExistence type="predicted"/>
<evidence type="ECO:0008006" key="7">
    <source>
        <dbReference type="Google" id="ProtNLM"/>
    </source>
</evidence>
<accession>A0A8X8YT19</accession>
<keyword evidence="6" id="KW-1185">Reference proteome</keyword>
<feature type="region of interest" description="Disordered" evidence="4">
    <location>
        <begin position="169"/>
        <end position="188"/>
    </location>
</feature>
<dbReference type="PANTHER" id="PTHR21162:SF0">
    <property type="entry name" value="P53 AND DNA DAMAGE-REGULATED PROTEIN 1"/>
    <property type="match status" value="1"/>
</dbReference>
<dbReference type="GO" id="GO:0005737">
    <property type="term" value="C:cytoplasm"/>
    <property type="evidence" value="ECO:0007669"/>
    <property type="project" value="UniProtKB-SubCell"/>
</dbReference>
<reference evidence="5" key="2">
    <citation type="submission" date="2020-08" db="EMBL/GenBank/DDBJ databases">
        <title>Plant Genome Project.</title>
        <authorList>
            <person name="Zhang R.-G."/>
        </authorList>
    </citation>
    <scope>NUCLEOTIDE SEQUENCE</scope>
    <source>
        <strain evidence="5">Huo1</strain>
        <tissue evidence="5">Leaf</tissue>
    </source>
</reference>
<dbReference type="Proteomes" id="UP000298416">
    <property type="component" value="Unassembled WGS sequence"/>
</dbReference>
<protein>
    <recommendedName>
        <fullName evidence="7">P53 and DNA damage-regulated protein 1</fullName>
    </recommendedName>
</protein>
<name>A0A8X8YT19_SALSN</name>
<comment type="caution">
    <text evidence="5">The sequence shown here is derived from an EMBL/GenBank/DDBJ whole genome shotgun (WGS) entry which is preliminary data.</text>
</comment>
<keyword evidence="3" id="KW-0143">Chaperone</keyword>
<organism evidence="5">
    <name type="scientific">Salvia splendens</name>
    <name type="common">Scarlet sage</name>
    <dbReference type="NCBI Taxonomy" id="180675"/>
    <lineage>
        <taxon>Eukaryota</taxon>
        <taxon>Viridiplantae</taxon>
        <taxon>Streptophyta</taxon>
        <taxon>Embryophyta</taxon>
        <taxon>Tracheophyta</taxon>
        <taxon>Spermatophyta</taxon>
        <taxon>Magnoliopsida</taxon>
        <taxon>eudicotyledons</taxon>
        <taxon>Gunneridae</taxon>
        <taxon>Pentapetalae</taxon>
        <taxon>asterids</taxon>
        <taxon>lamiids</taxon>
        <taxon>Lamiales</taxon>
        <taxon>Lamiaceae</taxon>
        <taxon>Nepetoideae</taxon>
        <taxon>Mentheae</taxon>
        <taxon>Salviinae</taxon>
        <taxon>Salvia</taxon>
        <taxon>Salvia subgen. Calosphace</taxon>
        <taxon>core Calosphace</taxon>
    </lineage>
</organism>
<reference evidence="5" key="1">
    <citation type="submission" date="2018-01" db="EMBL/GenBank/DDBJ databases">
        <authorList>
            <person name="Mao J.F."/>
        </authorList>
    </citation>
    <scope>NUCLEOTIDE SEQUENCE</scope>
    <source>
        <strain evidence="5">Huo1</strain>
        <tissue evidence="5">Leaf</tissue>
    </source>
</reference>
<evidence type="ECO:0000256" key="1">
    <source>
        <dbReference type="ARBA" id="ARBA00004496"/>
    </source>
</evidence>